<feature type="transmembrane region" description="Helical" evidence="8">
    <location>
        <begin position="150"/>
        <end position="171"/>
    </location>
</feature>
<evidence type="ECO:0000256" key="5">
    <source>
        <dbReference type="ARBA" id="ARBA00022801"/>
    </source>
</evidence>
<keyword evidence="6 8" id="KW-1133">Transmembrane helix</keyword>
<dbReference type="InterPro" id="IPR026392">
    <property type="entry name" value="Exo/Archaeosortase_dom"/>
</dbReference>
<dbReference type="OrthoDB" id="5063422at2"/>
<evidence type="ECO:0000256" key="3">
    <source>
        <dbReference type="ARBA" id="ARBA00022670"/>
    </source>
</evidence>
<evidence type="ECO:0000256" key="1">
    <source>
        <dbReference type="ARBA" id="ARBA00004651"/>
    </source>
</evidence>
<keyword evidence="3" id="KW-0645">Protease</keyword>
<comment type="subcellular location">
    <subcellularLocation>
        <location evidence="1">Cell membrane</location>
        <topology evidence="1">Multi-pass membrane protein</topology>
    </subcellularLocation>
</comment>
<evidence type="ECO:0000256" key="4">
    <source>
        <dbReference type="ARBA" id="ARBA00022692"/>
    </source>
</evidence>
<keyword evidence="5" id="KW-0378">Hydrolase</keyword>
<organism evidence="9 10">
    <name type="scientific">Pedococcus dokdonensis</name>
    <dbReference type="NCBI Taxonomy" id="443156"/>
    <lineage>
        <taxon>Bacteria</taxon>
        <taxon>Bacillati</taxon>
        <taxon>Actinomycetota</taxon>
        <taxon>Actinomycetes</taxon>
        <taxon>Micrococcales</taxon>
        <taxon>Intrasporangiaceae</taxon>
        <taxon>Pedococcus</taxon>
    </lineage>
</organism>
<evidence type="ECO:0000313" key="10">
    <source>
        <dbReference type="Proteomes" id="UP000199077"/>
    </source>
</evidence>
<feature type="transmembrane region" description="Helical" evidence="8">
    <location>
        <begin position="81"/>
        <end position="104"/>
    </location>
</feature>
<evidence type="ECO:0000256" key="7">
    <source>
        <dbReference type="ARBA" id="ARBA00023136"/>
    </source>
</evidence>
<keyword evidence="4 8" id="KW-0812">Transmembrane</keyword>
<dbReference type="AlphaFoldDB" id="A0A1H0TZV9"/>
<dbReference type="EMBL" id="LT629711">
    <property type="protein sequence ID" value="SDP59305.1"/>
    <property type="molecule type" value="Genomic_DNA"/>
</dbReference>
<keyword evidence="7 8" id="KW-0472">Membrane</keyword>
<name>A0A1H0TZV9_9MICO</name>
<dbReference type="Proteomes" id="UP000199077">
    <property type="component" value="Chromosome I"/>
</dbReference>
<gene>
    <name evidence="9" type="ORF">SAMN04489867_3052</name>
</gene>
<evidence type="ECO:0000313" key="9">
    <source>
        <dbReference type="EMBL" id="SDP59305.1"/>
    </source>
</evidence>
<feature type="transmembrane region" description="Helical" evidence="8">
    <location>
        <begin position="23"/>
        <end position="42"/>
    </location>
</feature>
<evidence type="ECO:0000256" key="6">
    <source>
        <dbReference type="ARBA" id="ARBA00022989"/>
    </source>
</evidence>
<evidence type="ECO:0000256" key="2">
    <source>
        <dbReference type="ARBA" id="ARBA00022475"/>
    </source>
</evidence>
<dbReference type="STRING" id="443156.SAMN04489867_3052"/>
<keyword evidence="2" id="KW-1003">Cell membrane</keyword>
<dbReference type="RefSeq" id="WP_091787298.1">
    <property type="nucleotide sequence ID" value="NZ_LT629711.1"/>
</dbReference>
<evidence type="ECO:0000256" key="8">
    <source>
        <dbReference type="SAM" id="Phobius"/>
    </source>
</evidence>
<dbReference type="NCBIfam" id="TIGR04178">
    <property type="entry name" value="exo_archaeo"/>
    <property type="match status" value="1"/>
</dbReference>
<reference evidence="10" key="1">
    <citation type="submission" date="2016-10" db="EMBL/GenBank/DDBJ databases">
        <authorList>
            <person name="Varghese N."/>
            <person name="Submissions S."/>
        </authorList>
    </citation>
    <scope>NUCLEOTIDE SEQUENCE [LARGE SCALE GENOMIC DNA]</scope>
    <source>
        <strain evidence="10">DSM 22329</strain>
    </source>
</reference>
<dbReference type="GO" id="GO:0005886">
    <property type="term" value="C:plasma membrane"/>
    <property type="evidence" value="ECO:0007669"/>
    <property type="project" value="UniProtKB-SubCell"/>
</dbReference>
<dbReference type="GO" id="GO:0006508">
    <property type="term" value="P:proteolysis"/>
    <property type="evidence" value="ECO:0007669"/>
    <property type="project" value="UniProtKB-KW"/>
</dbReference>
<protein>
    <submittedName>
        <fullName evidence="9">Exosortase/archaeosortase family protein</fullName>
    </submittedName>
</protein>
<sequence length="183" mass="19086">MTPDVSVDLAPPRQKPNQLASRAMAVALLLVGAALMVENAVVRGYEAGLLTLVLKALGQPAVRAGSTVFFSDTSGAVGLQLTFGCSVGPLIALFALCAAVICWYRAAPVVTAVLAILALSAAFVVCNQIRLLAIIFAIKRWGIDPGYEVSHVFVGSLITTVGFVTGVYVFARILSRARAQAPA</sequence>
<dbReference type="GO" id="GO:0008233">
    <property type="term" value="F:peptidase activity"/>
    <property type="evidence" value="ECO:0007669"/>
    <property type="project" value="UniProtKB-KW"/>
</dbReference>
<dbReference type="Pfam" id="PF09721">
    <property type="entry name" value="Exosortase_EpsH"/>
    <property type="match status" value="1"/>
</dbReference>
<accession>A0A1H0TZV9</accession>
<feature type="transmembrane region" description="Helical" evidence="8">
    <location>
        <begin position="111"/>
        <end position="138"/>
    </location>
</feature>
<proteinExistence type="predicted"/>
<keyword evidence="10" id="KW-1185">Reference proteome</keyword>
<dbReference type="InterPro" id="IPR019127">
    <property type="entry name" value="Exosortase"/>
</dbReference>